<gene>
    <name evidence="2" type="ORF">SAMN05216174_104121</name>
</gene>
<protein>
    <submittedName>
        <fullName evidence="2">NAD(P)-dependent dehydrogenase, short-chain alcohol dehydrogenase family</fullName>
    </submittedName>
</protein>
<dbReference type="Pfam" id="PF00106">
    <property type="entry name" value="adh_short"/>
    <property type="match status" value="1"/>
</dbReference>
<name>A0A1G6P4T5_9PSEU</name>
<dbReference type="Gene3D" id="3.40.50.720">
    <property type="entry name" value="NAD(P)-binding Rossmann-like Domain"/>
    <property type="match status" value="2"/>
</dbReference>
<proteinExistence type="predicted"/>
<evidence type="ECO:0000313" key="2">
    <source>
        <dbReference type="EMBL" id="SDC75183.1"/>
    </source>
</evidence>
<feature type="compositionally biased region" description="Low complexity" evidence="1">
    <location>
        <begin position="195"/>
        <end position="206"/>
    </location>
</feature>
<dbReference type="InterPro" id="IPR052992">
    <property type="entry name" value="SDR_member_12"/>
</dbReference>
<feature type="region of interest" description="Disordered" evidence="1">
    <location>
        <begin position="236"/>
        <end position="293"/>
    </location>
</feature>
<organism evidence="2 3">
    <name type="scientific">Actinokineospora iranica</name>
    <dbReference type="NCBI Taxonomy" id="1271860"/>
    <lineage>
        <taxon>Bacteria</taxon>
        <taxon>Bacillati</taxon>
        <taxon>Actinomycetota</taxon>
        <taxon>Actinomycetes</taxon>
        <taxon>Pseudonocardiales</taxon>
        <taxon>Pseudonocardiaceae</taxon>
        <taxon>Actinokineospora</taxon>
    </lineage>
</organism>
<dbReference type="InterPro" id="IPR036291">
    <property type="entry name" value="NAD(P)-bd_dom_sf"/>
</dbReference>
<accession>A0A1G6P4T5</accession>
<dbReference type="Proteomes" id="UP000199501">
    <property type="component" value="Unassembled WGS sequence"/>
</dbReference>
<dbReference type="EMBL" id="FMZZ01000004">
    <property type="protein sequence ID" value="SDC75183.1"/>
    <property type="molecule type" value="Genomic_DNA"/>
</dbReference>
<sequence>MAEPGHDPSQVDDLRKPHSAASVEAMSVAAKVLDAVLDRTVVPGYTRLGYAVRSRFWPADPAPDALEGCVVLVTGMNSDLGKAAVVGLARLGATVHMLVNDLEEGERGRLDIAEKVPDAHLELEECDLADLRAVHEFAERFLGSHGSLDVLVHNAGALPPDQRPAATVTDSAGTNQAAAETWPPHERDLSRASEAAPANTAAPANAVGPTDTGAPGNDATDASANAVVGNLGAAADGPGAGEATDLGGADEAGVPAGSREAVDVGRAGVGGTTGLDEAGTAAGKGAATDGSAGPGEDAIVRHVLGPFLLTGLLRPALAAAKGRVVFVTSGAAYTHPLRGDDARLAGGEHGGKGDGRIKRMQVVLAEQWAHRLADDGVVVHSAQPGWAEVPGVTALVPGADKVVGSLLRTPEQAADTVVWVAAADEPGRSNGHLWQDRAIRPTHYLPWQHDDPRSRKDLWDLCERETGLPI</sequence>
<dbReference type="SUPFAM" id="SSF51735">
    <property type="entry name" value="NAD(P)-binding Rossmann-fold domains"/>
    <property type="match status" value="1"/>
</dbReference>
<dbReference type="PRINTS" id="PR00081">
    <property type="entry name" value="GDHRDH"/>
</dbReference>
<dbReference type="InterPro" id="IPR002347">
    <property type="entry name" value="SDR_fam"/>
</dbReference>
<feature type="region of interest" description="Disordered" evidence="1">
    <location>
        <begin position="161"/>
        <end position="223"/>
    </location>
</feature>
<feature type="compositionally biased region" description="Polar residues" evidence="1">
    <location>
        <begin position="168"/>
        <end position="178"/>
    </location>
</feature>
<reference evidence="3" key="1">
    <citation type="submission" date="2016-10" db="EMBL/GenBank/DDBJ databases">
        <authorList>
            <person name="Varghese N."/>
            <person name="Submissions S."/>
        </authorList>
    </citation>
    <scope>NUCLEOTIDE SEQUENCE [LARGE SCALE GENOMIC DNA]</scope>
    <source>
        <strain evidence="3">IBRC-M 10403</strain>
    </source>
</reference>
<dbReference type="AlphaFoldDB" id="A0A1G6P4T5"/>
<dbReference type="STRING" id="1271860.SAMN05216174_104121"/>
<evidence type="ECO:0000313" key="3">
    <source>
        <dbReference type="Proteomes" id="UP000199501"/>
    </source>
</evidence>
<dbReference type="PANTHER" id="PTHR44656">
    <property type="entry name" value="DEHYDROGENASE/REDUCTASE SDR FAMILY MEMBER 12"/>
    <property type="match status" value="1"/>
</dbReference>
<evidence type="ECO:0000256" key="1">
    <source>
        <dbReference type="SAM" id="MobiDB-lite"/>
    </source>
</evidence>
<dbReference type="PANTHER" id="PTHR44656:SF7">
    <property type="entry name" value="DEHYDROGENASE_REDUCTASE SDR FAMILY MEMBER 12"/>
    <property type="match status" value="1"/>
</dbReference>
<feature type="compositionally biased region" description="Low complexity" evidence="1">
    <location>
        <begin position="278"/>
        <end position="291"/>
    </location>
</feature>
<keyword evidence="3" id="KW-1185">Reference proteome</keyword>